<dbReference type="RefSeq" id="XP_005759946.1">
    <property type="nucleotide sequence ID" value="XM_005759889.1"/>
</dbReference>
<dbReference type="AlphaFoldDB" id="A0A0D3I8D2"/>
<dbReference type="SUPFAM" id="SSF52833">
    <property type="entry name" value="Thioredoxin-like"/>
    <property type="match status" value="1"/>
</dbReference>
<dbReference type="PANTHER" id="PTHR11571">
    <property type="entry name" value="GLUTATHIONE S-TRANSFERASE"/>
    <property type="match status" value="1"/>
</dbReference>
<accession>A0A0D3I8D2</accession>
<dbReference type="SUPFAM" id="SSF47616">
    <property type="entry name" value="GST C-terminal domain-like"/>
    <property type="match status" value="1"/>
</dbReference>
<evidence type="ECO:0000313" key="2">
    <source>
        <dbReference type="EnsemblProtists" id="EOD07517"/>
    </source>
</evidence>
<dbReference type="Pfam" id="PF14497">
    <property type="entry name" value="GST_C_3"/>
    <property type="match status" value="1"/>
</dbReference>
<reference evidence="2" key="2">
    <citation type="submission" date="2024-10" db="UniProtKB">
        <authorList>
            <consortium name="EnsemblProtists"/>
        </authorList>
    </citation>
    <scope>IDENTIFICATION</scope>
</reference>
<name>A0A0D3I8D2_EMIH1</name>
<dbReference type="KEGG" id="ehx:EMIHUDRAFT_359285"/>
<dbReference type="GO" id="GO:0004364">
    <property type="term" value="F:glutathione transferase activity"/>
    <property type="evidence" value="ECO:0007669"/>
    <property type="project" value="TreeGrafter"/>
</dbReference>
<dbReference type="EnsemblProtists" id="EOD07517">
    <property type="protein sequence ID" value="EOD07517"/>
    <property type="gene ID" value="EMIHUDRAFT_359285"/>
</dbReference>
<proteinExistence type="predicted"/>
<dbReference type="InterPro" id="IPR036282">
    <property type="entry name" value="Glutathione-S-Trfase_C_sf"/>
</dbReference>
<feature type="domain" description="GST N-terminal" evidence="1">
    <location>
        <begin position="10"/>
        <end position="98"/>
    </location>
</feature>
<dbReference type="PaxDb" id="2903-EOD07517"/>
<dbReference type="PROSITE" id="PS50404">
    <property type="entry name" value="GST_NTER"/>
    <property type="match status" value="1"/>
</dbReference>
<dbReference type="Proteomes" id="UP000013827">
    <property type="component" value="Unassembled WGS sequence"/>
</dbReference>
<reference evidence="3" key="1">
    <citation type="journal article" date="2013" name="Nature">
        <title>Pan genome of the phytoplankton Emiliania underpins its global distribution.</title>
        <authorList>
            <person name="Read B.A."/>
            <person name="Kegel J."/>
            <person name="Klute M.J."/>
            <person name="Kuo A."/>
            <person name="Lefebvre S.C."/>
            <person name="Maumus F."/>
            <person name="Mayer C."/>
            <person name="Miller J."/>
            <person name="Monier A."/>
            <person name="Salamov A."/>
            <person name="Young J."/>
            <person name="Aguilar M."/>
            <person name="Claverie J.M."/>
            <person name="Frickenhaus S."/>
            <person name="Gonzalez K."/>
            <person name="Herman E.K."/>
            <person name="Lin Y.C."/>
            <person name="Napier J."/>
            <person name="Ogata H."/>
            <person name="Sarno A.F."/>
            <person name="Shmutz J."/>
            <person name="Schroeder D."/>
            <person name="de Vargas C."/>
            <person name="Verret F."/>
            <person name="von Dassow P."/>
            <person name="Valentin K."/>
            <person name="Van de Peer Y."/>
            <person name="Wheeler G."/>
            <person name="Dacks J.B."/>
            <person name="Delwiche C.F."/>
            <person name="Dyhrman S.T."/>
            <person name="Glockner G."/>
            <person name="John U."/>
            <person name="Richards T."/>
            <person name="Worden A.Z."/>
            <person name="Zhang X."/>
            <person name="Grigoriev I.V."/>
            <person name="Allen A.E."/>
            <person name="Bidle K."/>
            <person name="Borodovsky M."/>
            <person name="Bowler C."/>
            <person name="Brownlee C."/>
            <person name="Cock J.M."/>
            <person name="Elias M."/>
            <person name="Gladyshev V.N."/>
            <person name="Groth M."/>
            <person name="Guda C."/>
            <person name="Hadaegh A."/>
            <person name="Iglesias-Rodriguez M.D."/>
            <person name="Jenkins J."/>
            <person name="Jones B.M."/>
            <person name="Lawson T."/>
            <person name="Leese F."/>
            <person name="Lindquist E."/>
            <person name="Lobanov A."/>
            <person name="Lomsadze A."/>
            <person name="Malik S.B."/>
            <person name="Marsh M.E."/>
            <person name="Mackinder L."/>
            <person name="Mock T."/>
            <person name="Mueller-Roeber B."/>
            <person name="Pagarete A."/>
            <person name="Parker M."/>
            <person name="Probert I."/>
            <person name="Quesneville H."/>
            <person name="Raines C."/>
            <person name="Rensing S.A."/>
            <person name="Riano-Pachon D.M."/>
            <person name="Richier S."/>
            <person name="Rokitta S."/>
            <person name="Shiraiwa Y."/>
            <person name="Soanes D.M."/>
            <person name="van der Giezen M."/>
            <person name="Wahlund T.M."/>
            <person name="Williams B."/>
            <person name="Wilson W."/>
            <person name="Wolfe G."/>
            <person name="Wurch L.L."/>
        </authorList>
    </citation>
    <scope>NUCLEOTIDE SEQUENCE</scope>
</reference>
<dbReference type="GO" id="GO:0006749">
    <property type="term" value="P:glutathione metabolic process"/>
    <property type="evidence" value="ECO:0007669"/>
    <property type="project" value="TreeGrafter"/>
</dbReference>
<dbReference type="GeneID" id="17253667"/>
<dbReference type="HOGENOM" id="CLU_1039886_0_0_1"/>
<dbReference type="InterPro" id="IPR050213">
    <property type="entry name" value="GST_superfamily"/>
</dbReference>
<dbReference type="STRING" id="2903.R1BDY7"/>
<dbReference type="InterPro" id="IPR004046">
    <property type="entry name" value="GST_C"/>
</dbReference>
<dbReference type="InterPro" id="IPR036249">
    <property type="entry name" value="Thioredoxin-like_sf"/>
</dbReference>
<dbReference type="Gene3D" id="1.20.1050.10">
    <property type="match status" value="1"/>
</dbReference>
<dbReference type="InterPro" id="IPR004045">
    <property type="entry name" value="Glutathione_S-Trfase_N"/>
</dbReference>
<evidence type="ECO:0000313" key="3">
    <source>
        <dbReference type="Proteomes" id="UP000013827"/>
    </source>
</evidence>
<dbReference type="Gene3D" id="3.40.30.10">
    <property type="entry name" value="Glutaredoxin"/>
    <property type="match status" value="1"/>
</dbReference>
<evidence type="ECO:0000259" key="1">
    <source>
        <dbReference type="PROSITE" id="PS50404"/>
    </source>
</evidence>
<sequence>MVHAVAHLPGTWRLLYYDAPTRGEQIRLLFALGGVPLQDVRLWPFPNGLDPYRKAALGADSPLLGTDKCPCVTAPDGTHCVETSNIMHFVGHQIGMAPQTEEADERAVNLCLIAQELLDEVFYPLLMPMLVRRLTRTELLGLLRPLSGLLGDRSAKVEPAVAALRARLPALERALEASGGTFFSGEALTFESVALFNALRDILAYECVGDELASYPRLAAFMAALEARARPYFEERTATHQCGYPDVVSYLAATNTPFPWSRVAKQRD</sequence>
<protein>
    <recommendedName>
        <fullName evidence="1">GST N-terminal domain-containing protein</fullName>
    </recommendedName>
</protein>
<keyword evidence="3" id="KW-1185">Reference proteome</keyword>
<organism evidence="2 3">
    <name type="scientific">Emiliania huxleyi (strain CCMP1516)</name>
    <dbReference type="NCBI Taxonomy" id="280463"/>
    <lineage>
        <taxon>Eukaryota</taxon>
        <taxon>Haptista</taxon>
        <taxon>Haptophyta</taxon>
        <taxon>Prymnesiophyceae</taxon>
        <taxon>Isochrysidales</taxon>
        <taxon>Noelaerhabdaceae</taxon>
        <taxon>Emiliania</taxon>
    </lineage>
</organism>